<feature type="region of interest" description="Disordered" evidence="1">
    <location>
        <begin position="1"/>
        <end position="20"/>
    </location>
</feature>
<proteinExistence type="predicted"/>
<gene>
    <name evidence="3" type="ORF">DPMN_067115</name>
</gene>
<dbReference type="InterPro" id="IPR043472">
    <property type="entry name" value="Macro_dom-like"/>
</dbReference>
<feature type="domain" description="Macro" evidence="2">
    <location>
        <begin position="302"/>
        <end position="492"/>
    </location>
</feature>
<dbReference type="Pfam" id="PF01661">
    <property type="entry name" value="Macro"/>
    <property type="match status" value="1"/>
</dbReference>
<reference evidence="3" key="2">
    <citation type="submission" date="2020-11" db="EMBL/GenBank/DDBJ databases">
        <authorList>
            <person name="McCartney M.A."/>
            <person name="Auch B."/>
            <person name="Kono T."/>
            <person name="Mallez S."/>
            <person name="Becker A."/>
            <person name="Gohl D.M."/>
            <person name="Silverstein K.A.T."/>
            <person name="Koren S."/>
            <person name="Bechman K.B."/>
            <person name="Herman A."/>
            <person name="Abrahante J.E."/>
            <person name="Garbe J."/>
        </authorList>
    </citation>
    <scope>NUCLEOTIDE SEQUENCE</scope>
    <source>
        <strain evidence="3">Duluth1</strain>
        <tissue evidence="3">Whole animal</tissue>
    </source>
</reference>
<dbReference type="InterPro" id="IPR002589">
    <property type="entry name" value="Macro_dom"/>
</dbReference>
<dbReference type="AlphaFoldDB" id="A0A9D4BTA1"/>
<evidence type="ECO:0000256" key="1">
    <source>
        <dbReference type="SAM" id="MobiDB-lite"/>
    </source>
</evidence>
<evidence type="ECO:0000259" key="2">
    <source>
        <dbReference type="PROSITE" id="PS51154"/>
    </source>
</evidence>
<keyword evidence="4" id="KW-1185">Reference proteome</keyword>
<organism evidence="3 4">
    <name type="scientific">Dreissena polymorpha</name>
    <name type="common">Zebra mussel</name>
    <name type="synonym">Mytilus polymorpha</name>
    <dbReference type="NCBI Taxonomy" id="45954"/>
    <lineage>
        <taxon>Eukaryota</taxon>
        <taxon>Metazoa</taxon>
        <taxon>Spiralia</taxon>
        <taxon>Lophotrochozoa</taxon>
        <taxon>Mollusca</taxon>
        <taxon>Bivalvia</taxon>
        <taxon>Autobranchia</taxon>
        <taxon>Heteroconchia</taxon>
        <taxon>Euheterodonta</taxon>
        <taxon>Imparidentia</taxon>
        <taxon>Neoheterodontei</taxon>
        <taxon>Myida</taxon>
        <taxon>Dreissenoidea</taxon>
        <taxon>Dreissenidae</taxon>
        <taxon>Dreissena</taxon>
    </lineage>
</organism>
<dbReference type="Proteomes" id="UP000828390">
    <property type="component" value="Unassembled WGS sequence"/>
</dbReference>
<evidence type="ECO:0000313" key="4">
    <source>
        <dbReference type="Proteomes" id="UP000828390"/>
    </source>
</evidence>
<dbReference type="SUPFAM" id="SSF52949">
    <property type="entry name" value="Macro domain-like"/>
    <property type="match status" value="1"/>
</dbReference>
<name>A0A9D4BTA1_DREPO</name>
<dbReference type="PROSITE" id="PS51154">
    <property type="entry name" value="MACRO"/>
    <property type="match status" value="1"/>
</dbReference>
<feature type="region of interest" description="Disordered" evidence="1">
    <location>
        <begin position="171"/>
        <end position="193"/>
    </location>
</feature>
<protein>
    <recommendedName>
        <fullName evidence="2">Macro domain-containing protein</fullName>
    </recommendedName>
</protein>
<dbReference type="EMBL" id="JAIWYP010000014">
    <property type="protein sequence ID" value="KAH3707704.1"/>
    <property type="molecule type" value="Genomic_DNA"/>
</dbReference>
<dbReference type="OrthoDB" id="6133115at2759"/>
<sequence>MAGNVPVYDDEGDPAAGSEGADFLVHTDETVLVKEYDSKDAAILKLFFHKELKEISLVGLINCDPPKGPGLKLLIRSIKTKRAKVDPLIKDLDNKLKMIEEREVTVPSDAFAKLAEHMRSEEKRQIDAQQKELVLYRPDFVKKIVNIFFWPGNEKTVIKLKRELGIIETGGTRNRSAPSYQAEDRNPSVAGSGQFSDLKTSFSIADSSTFEGSISRELPTQGKPRDAYDERMDWKSRPQSCLIDNNIVQHHIQGWKQGHDIGQNNGSTQVHDSRCVKELHFDDLAITTEVKKLQAEKFKWGAVAQQFTLNTNLKVKIFKGDITKSVNDALVCGIGTDTQFSGLVADALKAAGGFDFKKAVSKTITSSKTGKPGKVIKCVSGKLKVNWVIFVVCDKLNDIDTKQLAMYRECVYNLMKRANEWYIPKIAIPLFKTENLQTNENNIQKCGIAFIRALDNFVDDIEGKHVNVKEIHLVNTSDLVTSTLVKVFDAASKHYSHDACKAAKEKQKYFEHGTEPPSDVSCGDDQRCVINSDGARGFARVSANGGARCMFTLDHETEATHEQIGREWPRERPPVMFAGISKREQCKQIVLNALGLKTWTEVEDSYDQADNMLQYTDDVSTSEGRIHFLARALELAKMGKTKWTVHITVKRNGVEVPVDKQLIGKHSSQIIKEMKKKP</sequence>
<accession>A0A9D4BTA1</accession>
<dbReference type="Gene3D" id="3.40.220.10">
    <property type="entry name" value="Leucine Aminopeptidase, subunit E, domain 1"/>
    <property type="match status" value="1"/>
</dbReference>
<comment type="caution">
    <text evidence="3">The sequence shown here is derived from an EMBL/GenBank/DDBJ whole genome shotgun (WGS) entry which is preliminary data.</text>
</comment>
<evidence type="ECO:0000313" key="3">
    <source>
        <dbReference type="EMBL" id="KAH3707704.1"/>
    </source>
</evidence>
<reference evidence="3" key="1">
    <citation type="journal article" date="2019" name="bioRxiv">
        <title>The Genome of the Zebra Mussel, Dreissena polymorpha: A Resource for Invasive Species Research.</title>
        <authorList>
            <person name="McCartney M.A."/>
            <person name="Auch B."/>
            <person name="Kono T."/>
            <person name="Mallez S."/>
            <person name="Zhang Y."/>
            <person name="Obille A."/>
            <person name="Becker A."/>
            <person name="Abrahante J.E."/>
            <person name="Garbe J."/>
            <person name="Badalamenti J.P."/>
            <person name="Herman A."/>
            <person name="Mangelson H."/>
            <person name="Liachko I."/>
            <person name="Sullivan S."/>
            <person name="Sone E.D."/>
            <person name="Koren S."/>
            <person name="Silverstein K.A.T."/>
            <person name="Beckman K.B."/>
            <person name="Gohl D.M."/>
        </authorList>
    </citation>
    <scope>NUCLEOTIDE SEQUENCE</scope>
    <source>
        <strain evidence="3">Duluth1</strain>
        <tissue evidence="3">Whole animal</tissue>
    </source>
</reference>